<keyword evidence="2" id="KW-1185">Reference proteome</keyword>
<dbReference type="GO" id="GO:0009055">
    <property type="term" value="F:electron transfer activity"/>
    <property type="evidence" value="ECO:0007669"/>
    <property type="project" value="InterPro"/>
</dbReference>
<protein>
    <submittedName>
        <fullName evidence="1">Cytochrome C</fullName>
    </submittedName>
</protein>
<organism evidence="1 2">
    <name type="scientific">Sphingopyxis lindanitolerans</name>
    <dbReference type="NCBI Taxonomy" id="2054227"/>
    <lineage>
        <taxon>Bacteria</taxon>
        <taxon>Pseudomonadati</taxon>
        <taxon>Pseudomonadota</taxon>
        <taxon>Alphaproteobacteria</taxon>
        <taxon>Sphingomonadales</taxon>
        <taxon>Sphingomonadaceae</taxon>
        <taxon>Sphingopyxis</taxon>
    </lineage>
</organism>
<accession>A0A2S8B4B9</accession>
<proteinExistence type="predicted"/>
<gene>
    <name evidence="1" type="ORF">CVO77_16120</name>
</gene>
<evidence type="ECO:0000313" key="2">
    <source>
        <dbReference type="Proteomes" id="UP000238954"/>
    </source>
</evidence>
<sequence>MPGVADPVRARQHWILQCQGCHRADATGTPQTAPTMAGFVARFLQVPGGRDYLARVPGVATAALSDADLAEVVNWSLMRFDPAHVPADFKPYTAAEIGRLRHKPLRAEASAVRARLVADFDETKIP</sequence>
<evidence type="ECO:0000313" key="1">
    <source>
        <dbReference type="EMBL" id="PQM27252.1"/>
    </source>
</evidence>
<name>A0A2S8B4B9_9SPHN</name>
<reference evidence="2" key="1">
    <citation type="submission" date="2017-11" db="EMBL/GenBank/DDBJ databases">
        <title>The complete genome sequence of Sphingopyxis pomeranensis sp. nov. strain WS5A3p.</title>
        <authorList>
            <person name="Kaminski M.A."/>
        </authorList>
    </citation>
    <scope>NUCLEOTIDE SEQUENCE [LARGE SCALE GENOMIC DNA]</scope>
    <source>
        <strain evidence="2">WS5A3p</strain>
    </source>
</reference>
<dbReference type="InterPro" id="IPR036909">
    <property type="entry name" value="Cyt_c-like_dom_sf"/>
</dbReference>
<dbReference type="EMBL" id="PHFW01000003">
    <property type="protein sequence ID" value="PQM27252.1"/>
    <property type="molecule type" value="Genomic_DNA"/>
</dbReference>
<dbReference type="AlphaFoldDB" id="A0A2S8B4B9"/>
<dbReference type="GO" id="GO:0020037">
    <property type="term" value="F:heme binding"/>
    <property type="evidence" value="ECO:0007669"/>
    <property type="project" value="InterPro"/>
</dbReference>
<dbReference type="Proteomes" id="UP000238954">
    <property type="component" value="Chromosome"/>
</dbReference>
<dbReference type="OrthoDB" id="9811281at2"/>
<dbReference type="SUPFAM" id="SSF46626">
    <property type="entry name" value="Cytochrome c"/>
    <property type="match status" value="1"/>
</dbReference>
<comment type="caution">
    <text evidence="1">The sequence shown here is derived from an EMBL/GenBank/DDBJ whole genome shotgun (WGS) entry which is preliminary data.</text>
</comment>
<dbReference type="Gene3D" id="1.10.760.10">
    <property type="entry name" value="Cytochrome c-like domain"/>
    <property type="match status" value="1"/>
</dbReference>